<comment type="similarity">
    <text evidence="2">Belongs to the acetyltransferase family. GCN5 subfamily.</text>
</comment>
<comment type="subcellular location">
    <subcellularLocation>
        <location evidence="1">Nucleus</location>
    </subcellularLocation>
</comment>
<evidence type="ECO:0000256" key="3">
    <source>
        <dbReference type="ARBA" id="ARBA00013184"/>
    </source>
</evidence>
<dbReference type="CDD" id="cd04301">
    <property type="entry name" value="NAT_SF"/>
    <property type="match status" value="1"/>
</dbReference>
<dbReference type="PROSITE" id="PS50014">
    <property type="entry name" value="BROMODOMAIN_2"/>
    <property type="match status" value="1"/>
</dbReference>
<dbReference type="PANTHER" id="PTHR45750">
    <property type="entry name" value="GH11602P"/>
    <property type="match status" value="1"/>
</dbReference>
<evidence type="ECO:0000313" key="16">
    <source>
        <dbReference type="EMBL" id="CDF33487.1"/>
    </source>
</evidence>
<dbReference type="KEGG" id="ccp:CHC_T00009270001"/>
<evidence type="ECO:0000313" key="17">
    <source>
        <dbReference type="Proteomes" id="UP000012073"/>
    </source>
</evidence>
<evidence type="ECO:0000256" key="7">
    <source>
        <dbReference type="ARBA" id="ARBA00023117"/>
    </source>
</evidence>
<evidence type="ECO:0000256" key="11">
    <source>
        <dbReference type="ARBA" id="ARBA00023315"/>
    </source>
</evidence>
<dbReference type="GO" id="GO:0010484">
    <property type="term" value="F:histone H3 acetyltransferase activity"/>
    <property type="evidence" value="ECO:0007669"/>
    <property type="project" value="TreeGrafter"/>
</dbReference>
<keyword evidence="4 16" id="KW-0808">Transferase</keyword>
<dbReference type="Gene3D" id="3.40.630.30">
    <property type="match status" value="1"/>
</dbReference>
<dbReference type="InterPro" id="IPR037800">
    <property type="entry name" value="GCN5"/>
</dbReference>
<dbReference type="SUPFAM" id="SSF47370">
    <property type="entry name" value="Bromodomain"/>
    <property type="match status" value="1"/>
</dbReference>
<dbReference type="SUPFAM" id="SSF55729">
    <property type="entry name" value="Acyl-CoA N-acyltransferases (Nat)"/>
    <property type="match status" value="1"/>
</dbReference>
<dbReference type="Pfam" id="PF00583">
    <property type="entry name" value="Acetyltransf_1"/>
    <property type="match status" value="1"/>
</dbReference>
<organism evidence="16 17">
    <name type="scientific">Chondrus crispus</name>
    <name type="common">Carrageen Irish moss</name>
    <name type="synonym">Polymorpha crispa</name>
    <dbReference type="NCBI Taxonomy" id="2769"/>
    <lineage>
        <taxon>Eukaryota</taxon>
        <taxon>Rhodophyta</taxon>
        <taxon>Florideophyceae</taxon>
        <taxon>Rhodymeniophycidae</taxon>
        <taxon>Gigartinales</taxon>
        <taxon>Gigartinaceae</taxon>
        <taxon>Chondrus</taxon>
    </lineage>
</organism>
<gene>
    <name evidence="16" type="ORF">CHC_T00009270001</name>
</gene>
<evidence type="ECO:0000256" key="9">
    <source>
        <dbReference type="ARBA" id="ARBA00023163"/>
    </source>
</evidence>
<keyword evidence="8" id="KW-0010">Activator</keyword>
<dbReference type="Proteomes" id="UP000012073">
    <property type="component" value="Unassembled WGS sequence"/>
</dbReference>
<keyword evidence="6" id="KW-0805">Transcription regulation</keyword>
<dbReference type="PROSITE" id="PS51186">
    <property type="entry name" value="GNAT"/>
    <property type="match status" value="1"/>
</dbReference>
<keyword evidence="17" id="KW-1185">Reference proteome</keyword>
<dbReference type="PANTHER" id="PTHR45750:SF3">
    <property type="entry name" value="HISTONE ACETYLTRANSFERASE"/>
    <property type="match status" value="1"/>
</dbReference>
<evidence type="ECO:0000256" key="8">
    <source>
        <dbReference type="ARBA" id="ARBA00023159"/>
    </source>
</evidence>
<dbReference type="GeneID" id="17320999"/>
<dbReference type="GO" id="GO:0005634">
    <property type="term" value="C:nucleus"/>
    <property type="evidence" value="ECO:0007669"/>
    <property type="project" value="UniProtKB-SubCell"/>
</dbReference>
<dbReference type="GO" id="GO:0045944">
    <property type="term" value="P:positive regulation of transcription by RNA polymerase II"/>
    <property type="evidence" value="ECO:0007669"/>
    <property type="project" value="TreeGrafter"/>
</dbReference>
<dbReference type="Gramene" id="CDF33487">
    <property type="protein sequence ID" value="CDF33487"/>
    <property type="gene ID" value="CHC_T00009270001"/>
</dbReference>
<dbReference type="PRINTS" id="PR00503">
    <property type="entry name" value="BROMODOMAIN"/>
</dbReference>
<dbReference type="SMART" id="SM00297">
    <property type="entry name" value="BROMO"/>
    <property type="match status" value="1"/>
</dbReference>
<dbReference type="InterPro" id="IPR018359">
    <property type="entry name" value="Bromodomain_CS"/>
</dbReference>
<dbReference type="InterPro" id="IPR001487">
    <property type="entry name" value="Bromodomain"/>
</dbReference>
<feature type="domain" description="Bromo" evidence="14">
    <location>
        <begin position="307"/>
        <end position="380"/>
    </location>
</feature>
<accession>R7Q4P5</accession>
<dbReference type="AlphaFoldDB" id="R7Q4P5"/>
<feature type="domain" description="N-acetyltransferase" evidence="15">
    <location>
        <begin position="59"/>
        <end position="209"/>
    </location>
</feature>
<dbReference type="InterPro" id="IPR036427">
    <property type="entry name" value="Bromodomain-like_sf"/>
</dbReference>
<dbReference type="InterPro" id="IPR000182">
    <property type="entry name" value="GNAT_dom"/>
</dbReference>
<evidence type="ECO:0000256" key="1">
    <source>
        <dbReference type="ARBA" id="ARBA00004123"/>
    </source>
</evidence>
<dbReference type="GO" id="GO:0000123">
    <property type="term" value="C:histone acetyltransferase complex"/>
    <property type="evidence" value="ECO:0007669"/>
    <property type="project" value="TreeGrafter"/>
</dbReference>
<dbReference type="InterPro" id="IPR016181">
    <property type="entry name" value="Acyl_CoA_acyltransferase"/>
</dbReference>
<keyword evidence="9" id="KW-0804">Transcription</keyword>
<sequence length="394" mass="45138">MPIVPVPPCKKPRQPPSNAAIHPTEDILGWDSQHAYIQRWVRMTQEEKNNNVKFQVVQNDSKRDSLLLLLGLKNVFVKQLPNMPRPYVSRLVFDRKHESLALLRRKDNDYTVMGGCCYRPFPDQKFGEIAFLAISQNVQVQGYGTRLMAQTKERAKSIGLTHLLTCADNNAVAYFKKQGFSKKITLPFEKWQGYIKDYDGVTLMECVLHAKVDYLNIPMLLKAQKTAMVEKLKEISNSHIVFPGIDVTSRKGLKIEDIPGLKEIGWKKDKNGAFSTRGGPTAGFSVRDKASQELLHKHLQSVLKEIKSHDCSWPFLEPVNAQETGAIDYYEVIKNPMDLKTMHDRLEEGWFYVTKEIFIADMKRMVENCKKYNGKGHYVTDLAIQLEKAFMSKI</sequence>
<evidence type="ECO:0000256" key="6">
    <source>
        <dbReference type="ARBA" id="ARBA00023015"/>
    </source>
</evidence>
<dbReference type="EMBL" id="HG001647">
    <property type="protein sequence ID" value="CDF33487.1"/>
    <property type="molecule type" value="Genomic_DNA"/>
</dbReference>
<keyword evidence="11" id="KW-0012">Acyltransferase</keyword>
<evidence type="ECO:0000259" key="14">
    <source>
        <dbReference type="PROSITE" id="PS50014"/>
    </source>
</evidence>
<dbReference type="PROSITE" id="PS00633">
    <property type="entry name" value="BROMODOMAIN_1"/>
    <property type="match status" value="1"/>
</dbReference>
<feature type="region of interest" description="Disordered" evidence="13">
    <location>
        <begin position="1"/>
        <end position="23"/>
    </location>
</feature>
<dbReference type="Pfam" id="PF00439">
    <property type="entry name" value="Bromodomain"/>
    <property type="match status" value="1"/>
</dbReference>
<dbReference type="EC" id="2.3.1.48" evidence="3"/>
<proteinExistence type="inferred from homology"/>
<keyword evidence="10" id="KW-0539">Nucleus</keyword>
<name>R7Q4P5_CHOCR</name>
<evidence type="ECO:0000256" key="2">
    <source>
        <dbReference type="ARBA" id="ARBA00008607"/>
    </source>
</evidence>
<dbReference type="OrthoDB" id="1937912at2759"/>
<reference evidence="17" key="1">
    <citation type="journal article" date="2013" name="Proc. Natl. Acad. Sci. U.S.A.">
        <title>Genome structure and metabolic features in the red seaweed Chondrus crispus shed light on evolution of the Archaeplastida.</title>
        <authorList>
            <person name="Collen J."/>
            <person name="Porcel B."/>
            <person name="Carre W."/>
            <person name="Ball S.G."/>
            <person name="Chaparro C."/>
            <person name="Tonon T."/>
            <person name="Barbeyron T."/>
            <person name="Michel G."/>
            <person name="Noel B."/>
            <person name="Valentin K."/>
            <person name="Elias M."/>
            <person name="Artiguenave F."/>
            <person name="Arun A."/>
            <person name="Aury J.M."/>
            <person name="Barbosa-Neto J.F."/>
            <person name="Bothwell J.H."/>
            <person name="Bouget F.Y."/>
            <person name="Brillet L."/>
            <person name="Cabello-Hurtado F."/>
            <person name="Capella-Gutierrez S."/>
            <person name="Charrier B."/>
            <person name="Cladiere L."/>
            <person name="Cock J.M."/>
            <person name="Coelho S.M."/>
            <person name="Colleoni C."/>
            <person name="Czjzek M."/>
            <person name="Da Silva C."/>
            <person name="Delage L."/>
            <person name="Denoeud F."/>
            <person name="Deschamps P."/>
            <person name="Dittami S.M."/>
            <person name="Gabaldon T."/>
            <person name="Gachon C.M."/>
            <person name="Groisillier A."/>
            <person name="Herve C."/>
            <person name="Jabbari K."/>
            <person name="Katinka M."/>
            <person name="Kloareg B."/>
            <person name="Kowalczyk N."/>
            <person name="Labadie K."/>
            <person name="Leblanc C."/>
            <person name="Lopez P.J."/>
            <person name="McLachlan D.H."/>
            <person name="Meslet-Cladiere L."/>
            <person name="Moustafa A."/>
            <person name="Nehr Z."/>
            <person name="Nyvall Collen P."/>
            <person name="Panaud O."/>
            <person name="Partensky F."/>
            <person name="Poulain J."/>
            <person name="Rensing S.A."/>
            <person name="Rousvoal S."/>
            <person name="Samson G."/>
            <person name="Symeonidi A."/>
            <person name="Weissenbach J."/>
            <person name="Zambounis A."/>
            <person name="Wincker P."/>
            <person name="Boyen C."/>
        </authorList>
    </citation>
    <scope>NUCLEOTIDE SEQUENCE [LARGE SCALE GENOMIC DNA]</scope>
    <source>
        <strain evidence="17">cv. Stackhouse</strain>
    </source>
</reference>
<evidence type="ECO:0000256" key="10">
    <source>
        <dbReference type="ARBA" id="ARBA00023242"/>
    </source>
</evidence>
<dbReference type="RefSeq" id="XP_005713290.1">
    <property type="nucleotide sequence ID" value="XM_005713233.1"/>
</dbReference>
<keyword evidence="7 12" id="KW-0103">Bromodomain</keyword>
<evidence type="ECO:0000256" key="5">
    <source>
        <dbReference type="ARBA" id="ARBA00022853"/>
    </source>
</evidence>
<keyword evidence="5" id="KW-0156">Chromatin regulator</keyword>
<protein>
    <recommendedName>
        <fullName evidence="3">histone acetyltransferase</fullName>
        <ecNumber evidence="3">2.3.1.48</ecNumber>
    </recommendedName>
</protein>
<dbReference type="OMA" id="IEYRVVN"/>
<evidence type="ECO:0000256" key="4">
    <source>
        <dbReference type="ARBA" id="ARBA00022679"/>
    </source>
</evidence>
<dbReference type="STRING" id="2769.R7Q4P5"/>
<dbReference type="PhylomeDB" id="R7Q4P5"/>
<evidence type="ECO:0000256" key="12">
    <source>
        <dbReference type="PROSITE-ProRule" id="PRU00035"/>
    </source>
</evidence>
<evidence type="ECO:0000256" key="13">
    <source>
        <dbReference type="SAM" id="MobiDB-lite"/>
    </source>
</evidence>
<dbReference type="Gene3D" id="1.20.920.10">
    <property type="entry name" value="Bromodomain-like"/>
    <property type="match status" value="1"/>
</dbReference>
<evidence type="ECO:0000259" key="15">
    <source>
        <dbReference type="PROSITE" id="PS51186"/>
    </source>
</evidence>